<dbReference type="EMBL" id="JARBHB010000015">
    <property type="protein sequence ID" value="KAJ8867664.1"/>
    <property type="molecule type" value="Genomic_DNA"/>
</dbReference>
<name>A0ABQ9G5D5_9NEOP</name>
<accession>A0ABQ9G5D5</accession>
<gene>
    <name evidence="1" type="ORF">PR048_031467</name>
</gene>
<comment type="caution">
    <text evidence="1">The sequence shown here is derived from an EMBL/GenBank/DDBJ whole genome shotgun (WGS) entry which is preliminary data.</text>
</comment>
<organism evidence="1 2">
    <name type="scientific">Dryococelus australis</name>
    <dbReference type="NCBI Taxonomy" id="614101"/>
    <lineage>
        <taxon>Eukaryota</taxon>
        <taxon>Metazoa</taxon>
        <taxon>Ecdysozoa</taxon>
        <taxon>Arthropoda</taxon>
        <taxon>Hexapoda</taxon>
        <taxon>Insecta</taxon>
        <taxon>Pterygota</taxon>
        <taxon>Neoptera</taxon>
        <taxon>Polyneoptera</taxon>
        <taxon>Phasmatodea</taxon>
        <taxon>Verophasmatodea</taxon>
        <taxon>Anareolatae</taxon>
        <taxon>Phasmatidae</taxon>
        <taxon>Eurycanthinae</taxon>
        <taxon>Dryococelus</taxon>
    </lineage>
</organism>
<dbReference type="Proteomes" id="UP001159363">
    <property type="component" value="Chromosome 14"/>
</dbReference>
<sequence length="74" mass="8480">MLLQKELCLKNIDNCQHTISELRSAVTGLNSSNNMETVIIANDERKDMTICFIDTEINIFNALYENKKKNATEE</sequence>
<reference evidence="1 2" key="1">
    <citation type="submission" date="2023-02" db="EMBL/GenBank/DDBJ databases">
        <title>LHISI_Scaffold_Assembly.</title>
        <authorList>
            <person name="Stuart O.P."/>
            <person name="Cleave R."/>
            <person name="Magrath M.J.L."/>
            <person name="Mikheyev A.S."/>
        </authorList>
    </citation>
    <scope>NUCLEOTIDE SEQUENCE [LARGE SCALE GENOMIC DNA]</scope>
    <source>
        <strain evidence="1">Daus_M_001</strain>
        <tissue evidence="1">Leg muscle</tissue>
    </source>
</reference>
<proteinExistence type="predicted"/>
<keyword evidence="2" id="KW-1185">Reference proteome</keyword>
<protein>
    <submittedName>
        <fullName evidence="1">Uncharacterized protein</fullName>
    </submittedName>
</protein>
<evidence type="ECO:0000313" key="1">
    <source>
        <dbReference type="EMBL" id="KAJ8867664.1"/>
    </source>
</evidence>
<evidence type="ECO:0000313" key="2">
    <source>
        <dbReference type="Proteomes" id="UP001159363"/>
    </source>
</evidence>